<sequence length="124" mass="14758">MPIDDLAQMLLGAAELLITKPFSGGITAWLCTTFMVFVVLPVGVGMIFEIVGAKIPTLHFDHRAQWWFKWCVRKPIVALWHILEASRRWFWRNMFRPLLQGFGRGIRYIYRQLNYRRRYGIWMP</sequence>
<proteinExistence type="predicted"/>
<comment type="caution">
    <text evidence="2">The sequence shown here is derived from an EMBL/GenBank/DDBJ whole genome shotgun (WGS) entry which is preliminary data.</text>
</comment>
<protein>
    <submittedName>
        <fullName evidence="2">Uncharacterized protein</fullName>
    </submittedName>
</protein>
<keyword evidence="1" id="KW-0472">Membrane</keyword>
<organism evidence="2 3">
    <name type="scientific">Candidatus Uhrbacteria bacterium GW2011_GWC2_41_11</name>
    <dbReference type="NCBI Taxonomy" id="1618985"/>
    <lineage>
        <taxon>Bacteria</taxon>
        <taxon>Candidatus Uhriibacteriota</taxon>
    </lineage>
</organism>
<evidence type="ECO:0000313" key="2">
    <source>
        <dbReference type="EMBL" id="KKR87859.1"/>
    </source>
</evidence>
<dbReference type="Proteomes" id="UP000034616">
    <property type="component" value="Unassembled WGS sequence"/>
</dbReference>
<gene>
    <name evidence="2" type="ORF">UU35_C0001G0140</name>
</gene>
<dbReference type="AlphaFoldDB" id="A0A0G0UG54"/>
<evidence type="ECO:0000256" key="1">
    <source>
        <dbReference type="SAM" id="Phobius"/>
    </source>
</evidence>
<feature type="transmembrane region" description="Helical" evidence="1">
    <location>
        <begin position="26"/>
        <end position="48"/>
    </location>
</feature>
<evidence type="ECO:0000313" key="3">
    <source>
        <dbReference type="Proteomes" id="UP000034616"/>
    </source>
</evidence>
<keyword evidence="1" id="KW-0812">Transmembrane</keyword>
<keyword evidence="1" id="KW-1133">Transmembrane helix</keyword>
<accession>A0A0G0UG54</accession>
<reference evidence="2 3" key="1">
    <citation type="journal article" date="2015" name="Nature">
        <title>rRNA introns, odd ribosomes, and small enigmatic genomes across a large radiation of phyla.</title>
        <authorList>
            <person name="Brown C.T."/>
            <person name="Hug L.A."/>
            <person name="Thomas B.C."/>
            <person name="Sharon I."/>
            <person name="Castelle C.J."/>
            <person name="Singh A."/>
            <person name="Wilkins M.J."/>
            <person name="Williams K.H."/>
            <person name="Banfield J.F."/>
        </authorList>
    </citation>
    <scope>NUCLEOTIDE SEQUENCE [LARGE SCALE GENOMIC DNA]</scope>
</reference>
<name>A0A0G0UG54_9BACT</name>
<dbReference type="EMBL" id="LCAH01000001">
    <property type="protein sequence ID" value="KKR87859.1"/>
    <property type="molecule type" value="Genomic_DNA"/>
</dbReference>